<keyword evidence="2" id="KW-1185">Reference proteome</keyword>
<gene>
    <name evidence="1" type="ORF">BpHYR1_011282</name>
</gene>
<dbReference type="AlphaFoldDB" id="A0A3M7QSZ5"/>
<sequence>MDFDSSSVWWSPIFYGISVERVKLVLALQLVQLGSAPTHMDQTIHAAVERGDFESLAFLQKVNIFNFFAIRLGVTKILVLAC</sequence>
<reference evidence="1 2" key="1">
    <citation type="journal article" date="2018" name="Sci. Rep.">
        <title>Genomic signatures of local adaptation to the degree of environmental predictability in rotifers.</title>
        <authorList>
            <person name="Franch-Gras L."/>
            <person name="Hahn C."/>
            <person name="Garcia-Roger E.M."/>
            <person name="Carmona M.J."/>
            <person name="Serra M."/>
            <person name="Gomez A."/>
        </authorList>
    </citation>
    <scope>NUCLEOTIDE SEQUENCE [LARGE SCALE GENOMIC DNA]</scope>
    <source>
        <strain evidence="1">HYR1</strain>
    </source>
</reference>
<organism evidence="1 2">
    <name type="scientific">Brachionus plicatilis</name>
    <name type="common">Marine rotifer</name>
    <name type="synonym">Brachionus muelleri</name>
    <dbReference type="NCBI Taxonomy" id="10195"/>
    <lineage>
        <taxon>Eukaryota</taxon>
        <taxon>Metazoa</taxon>
        <taxon>Spiralia</taxon>
        <taxon>Gnathifera</taxon>
        <taxon>Rotifera</taxon>
        <taxon>Eurotatoria</taxon>
        <taxon>Monogononta</taxon>
        <taxon>Pseudotrocha</taxon>
        <taxon>Ploima</taxon>
        <taxon>Brachionidae</taxon>
        <taxon>Brachionus</taxon>
    </lineage>
</organism>
<proteinExistence type="predicted"/>
<dbReference type="Proteomes" id="UP000276133">
    <property type="component" value="Unassembled WGS sequence"/>
</dbReference>
<protein>
    <submittedName>
        <fullName evidence="1">Uncharacterized protein</fullName>
    </submittedName>
</protein>
<name>A0A3M7QSZ5_BRAPC</name>
<comment type="caution">
    <text evidence="1">The sequence shown here is derived from an EMBL/GenBank/DDBJ whole genome shotgun (WGS) entry which is preliminary data.</text>
</comment>
<accession>A0A3M7QSZ5</accession>
<evidence type="ECO:0000313" key="2">
    <source>
        <dbReference type="Proteomes" id="UP000276133"/>
    </source>
</evidence>
<evidence type="ECO:0000313" key="1">
    <source>
        <dbReference type="EMBL" id="RNA14339.1"/>
    </source>
</evidence>
<dbReference type="EMBL" id="REGN01005208">
    <property type="protein sequence ID" value="RNA14339.1"/>
    <property type="molecule type" value="Genomic_DNA"/>
</dbReference>